<dbReference type="Proteomes" id="UP000240259">
    <property type="component" value="Unassembled WGS sequence"/>
</dbReference>
<organism evidence="2 3">
    <name type="scientific">Mesorhizobium helmanticense</name>
    <dbReference type="NCBI Taxonomy" id="1776423"/>
    <lineage>
        <taxon>Bacteria</taxon>
        <taxon>Pseudomonadati</taxon>
        <taxon>Pseudomonadota</taxon>
        <taxon>Alphaproteobacteria</taxon>
        <taxon>Hyphomicrobiales</taxon>
        <taxon>Phyllobacteriaceae</taxon>
        <taxon>Mesorhizobium</taxon>
    </lineage>
</organism>
<dbReference type="SUPFAM" id="SSF51182">
    <property type="entry name" value="RmlC-like cupins"/>
    <property type="match status" value="1"/>
</dbReference>
<dbReference type="OrthoDB" id="8017763at2"/>
<protein>
    <recommendedName>
        <fullName evidence="4">Cupin domain-containing protein</fullName>
    </recommendedName>
</protein>
<feature type="signal peptide" evidence="1">
    <location>
        <begin position="1"/>
        <end position="33"/>
    </location>
</feature>
<dbReference type="AlphaFoldDB" id="A0A2T4J3B9"/>
<dbReference type="InterPro" id="IPR014710">
    <property type="entry name" value="RmlC-like_jellyroll"/>
</dbReference>
<accession>A0A2T4J3B9</accession>
<dbReference type="InterPro" id="IPR011051">
    <property type="entry name" value="RmlC_Cupin_sf"/>
</dbReference>
<dbReference type="EMBL" id="PZJX01000003">
    <property type="protein sequence ID" value="PTE12375.1"/>
    <property type="molecule type" value="Genomic_DNA"/>
</dbReference>
<evidence type="ECO:0000256" key="1">
    <source>
        <dbReference type="SAM" id="SignalP"/>
    </source>
</evidence>
<reference evidence="2 3" key="1">
    <citation type="submission" date="2018-03" db="EMBL/GenBank/DDBJ databases">
        <title>Genome sequence of the symbiotic type strain Mesorhizobium helmanticense CSLC115NT isolated from Lotus corniculatus nodules.</title>
        <authorList>
            <person name="Sannazzaro A.I."/>
            <person name="Torres Tejerizo G.A."/>
            <person name="Dip D."/>
            <person name="Caballero M."/>
            <person name="Pistorio M."/>
            <person name="Estrella M.J."/>
        </authorList>
    </citation>
    <scope>NUCLEOTIDE SEQUENCE [LARGE SCALE GENOMIC DNA]</scope>
    <source>
        <strain evidence="2 3">CSLC115N</strain>
    </source>
</reference>
<dbReference type="RefSeq" id="WP_107647530.1">
    <property type="nucleotide sequence ID" value="NZ_PZJX01000003.1"/>
</dbReference>
<keyword evidence="3" id="KW-1185">Reference proteome</keyword>
<comment type="caution">
    <text evidence="2">The sequence shown here is derived from an EMBL/GenBank/DDBJ whole genome shotgun (WGS) entry which is preliminary data.</text>
</comment>
<evidence type="ECO:0000313" key="3">
    <source>
        <dbReference type="Proteomes" id="UP000240259"/>
    </source>
</evidence>
<keyword evidence="1" id="KW-0732">Signal</keyword>
<name>A0A2T4J3B9_9HYPH</name>
<feature type="chain" id="PRO_5015784881" description="Cupin domain-containing protein" evidence="1">
    <location>
        <begin position="34"/>
        <end position="166"/>
    </location>
</feature>
<dbReference type="Gene3D" id="2.60.120.10">
    <property type="entry name" value="Jelly Rolls"/>
    <property type="match status" value="1"/>
</dbReference>
<proteinExistence type="predicted"/>
<evidence type="ECO:0008006" key="4">
    <source>
        <dbReference type="Google" id="ProtNLM"/>
    </source>
</evidence>
<sequence length="166" mass="17971">MKPRFLNTRRIGVLIFSLWAFQPIMPALMPAQAEPAVGVTPTVIGRATYDPFDLQSDLGFAAQAKGPLDIVVRTHDYALGSSTGWHSHPGPVFITVTEGEVTFYEGDDPTCTPKVVSKGHGYVDTGRGHIGRNESGAPAKDVTVIFAPVEKSFRAELDRPNTACKF</sequence>
<evidence type="ECO:0000313" key="2">
    <source>
        <dbReference type="EMBL" id="PTE12375.1"/>
    </source>
</evidence>
<gene>
    <name evidence="2" type="ORF">C9427_01980</name>
</gene>